<gene>
    <name evidence="1" type="ORF">LCGC14_1035370</name>
</gene>
<reference evidence="1" key="1">
    <citation type="journal article" date="2015" name="Nature">
        <title>Complex archaea that bridge the gap between prokaryotes and eukaryotes.</title>
        <authorList>
            <person name="Spang A."/>
            <person name="Saw J.H."/>
            <person name="Jorgensen S.L."/>
            <person name="Zaremba-Niedzwiedzka K."/>
            <person name="Martijn J."/>
            <person name="Lind A.E."/>
            <person name="van Eijk R."/>
            <person name="Schleper C."/>
            <person name="Guy L."/>
            <person name="Ettema T.J."/>
        </authorList>
    </citation>
    <scope>NUCLEOTIDE SEQUENCE</scope>
</reference>
<proteinExistence type="predicted"/>
<sequence>MREDLRHDRCKCGKFIIWDEGDNSVICKYCGTEFKVESDSVLVYWLEENVKTKRGFYTEAR</sequence>
<comment type="caution">
    <text evidence="1">The sequence shown here is derived from an EMBL/GenBank/DDBJ whole genome shotgun (WGS) entry which is preliminary data.</text>
</comment>
<name>A0A0F9MXZ6_9ZZZZ</name>
<protein>
    <submittedName>
        <fullName evidence="1">Uncharacterized protein</fullName>
    </submittedName>
</protein>
<dbReference type="EMBL" id="LAZR01004234">
    <property type="protein sequence ID" value="KKN10549.1"/>
    <property type="molecule type" value="Genomic_DNA"/>
</dbReference>
<dbReference type="AlphaFoldDB" id="A0A0F9MXZ6"/>
<evidence type="ECO:0000313" key="1">
    <source>
        <dbReference type="EMBL" id="KKN10549.1"/>
    </source>
</evidence>
<accession>A0A0F9MXZ6</accession>
<organism evidence="1">
    <name type="scientific">marine sediment metagenome</name>
    <dbReference type="NCBI Taxonomy" id="412755"/>
    <lineage>
        <taxon>unclassified sequences</taxon>
        <taxon>metagenomes</taxon>
        <taxon>ecological metagenomes</taxon>
    </lineage>
</organism>
<dbReference type="Gene3D" id="3.90.820.10">
    <property type="entry name" value="Structural Genomics, Unknown Function 30-nov-00 1gh9 Mol_id"/>
    <property type="match status" value="1"/>
</dbReference>